<comment type="caution">
    <text evidence="2">The sequence shown here is derived from an EMBL/GenBank/DDBJ whole genome shotgun (WGS) entry which is preliminary data.</text>
</comment>
<dbReference type="Proteomes" id="UP000241346">
    <property type="component" value="Unassembled WGS sequence"/>
</dbReference>
<organism evidence="2 3">
    <name type="scientific">Photobacterium rosenbergii</name>
    <dbReference type="NCBI Taxonomy" id="294936"/>
    <lineage>
        <taxon>Bacteria</taxon>
        <taxon>Pseudomonadati</taxon>
        <taxon>Pseudomonadota</taxon>
        <taxon>Gammaproteobacteria</taxon>
        <taxon>Vibrionales</taxon>
        <taxon>Vibrionaceae</taxon>
        <taxon>Photobacterium</taxon>
    </lineage>
</organism>
<accession>A0A2T3NMN4</accession>
<protein>
    <recommendedName>
        <fullName evidence="1">HTH cro/C1-type domain-containing protein</fullName>
    </recommendedName>
</protein>
<dbReference type="Gene3D" id="1.10.260.40">
    <property type="entry name" value="lambda repressor-like DNA-binding domains"/>
    <property type="match status" value="1"/>
</dbReference>
<dbReference type="Pfam" id="PF13560">
    <property type="entry name" value="HTH_31"/>
    <property type="match status" value="1"/>
</dbReference>
<dbReference type="RefSeq" id="WP_107297347.1">
    <property type="nucleotide sequence ID" value="NZ_PYMB01000001.1"/>
</dbReference>
<gene>
    <name evidence="2" type="ORF">C9J01_06970</name>
</gene>
<evidence type="ECO:0000313" key="2">
    <source>
        <dbReference type="EMBL" id="PSW16728.1"/>
    </source>
</evidence>
<sequence length="75" mass="8868">MDSTEIRNLRNTLQLSVVEFAELLSVSKDTVYSWELGRRVPMGLIKKVMKLIAQDQDVFQKFVHMTEVEREQQRK</sequence>
<evidence type="ECO:0000313" key="3">
    <source>
        <dbReference type="Proteomes" id="UP000241346"/>
    </source>
</evidence>
<feature type="domain" description="HTH cro/C1-type" evidence="1">
    <location>
        <begin position="6"/>
        <end position="59"/>
    </location>
</feature>
<proteinExistence type="predicted"/>
<dbReference type="PROSITE" id="PS50943">
    <property type="entry name" value="HTH_CROC1"/>
    <property type="match status" value="1"/>
</dbReference>
<dbReference type="SUPFAM" id="SSF47413">
    <property type="entry name" value="lambda repressor-like DNA-binding domains"/>
    <property type="match status" value="1"/>
</dbReference>
<dbReference type="AlphaFoldDB" id="A0A2T3NMN4"/>
<dbReference type="CDD" id="cd00093">
    <property type="entry name" value="HTH_XRE"/>
    <property type="match status" value="1"/>
</dbReference>
<dbReference type="OrthoDB" id="9799384at2"/>
<dbReference type="EMBL" id="PYMB01000001">
    <property type="protein sequence ID" value="PSW16728.1"/>
    <property type="molecule type" value="Genomic_DNA"/>
</dbReference>
<reference evidence="2 3" key="1">
    <citation type="submission" date="2018-03" db="EMBL/GenBank/DDBJ databases">
        <title>Whole genome sequencing of Histamine producing bacteria.</title>
        <authorList>
            <person name="Butler K."/>
        </authorList>
    </citation>
    <scope>NUCLEOTIDE SEQUENCE [LARGE SCALE GENOMIC DNA]</scope>
    <source>
        <strain evidence="2 3">DSM 19138</strain>
    </source>
</reference>
<dbReference type="InterPro" id="IPR010982">
    <property type="entry name" value="Lambda_DNA-bd_dom_sf"/>
</dbReference>
<dbReference type="GO" id="GO:0003677">
    <property type="term" value="F:DNA binding"/>
    <property type="evidence" value="ECO:0007669"/>
    <property type="project" value="InterPro"/>
</dbReference>
<dbReference type="SMART" id="SM00530">
    <property type="entry name" value="HTH_XRE"/>
    <property type="match status" value="1"/>
</dbReference>
<dbReference type="InterPro" id="IPR001387">
    <property type="entry name" value="Cro/C1-type_HTH"/>
</dbReference>
<name>A0A2T3NMN4_9GAMM</name>
<evidence type="ECO:0000259" key="1">
    <source>
        <dbReference type="PROSITE" id="PS50943"/>
    </source>
</evidence>